<evidence type="ECO:0000256" key="6">
    <source>
        <dbReference type="ARBA" id="ARBA00022840"/>
    </source>
</evidence>
<dbReference type="NCBIfam" id="NF008453">
    <property type="entry name" value="PRK11308.1"/>
    <property type="match status" value="2"/>
</dbReference>
<dbReference type="GO" id="GO:0055085">
    <property type="term" value="P:transmembrane transport"/>
    <property type="evidence" value="ECO:0007669"/>
    <property type="project" value="UniProtKB-ARBA"/>
</dbReference>
<dbReference type="RefSeq" id="WP_007007431.1">
    <property type="nucleotide sequence ID" value="NZ_AJXZ01000006.1"/>
</dbReference>
<keyword evidence="5" id="KW-0547">Nucleotide-binding</keyword>
<evidence type="ECO:0000259" key="8">
    <source>
        <dbReference type="PROSITE" id="PS50893"/>
    </source>
</evidence>
<evidence type="ECO:0000256" key="2">
    <source>
        <dbReference type="ARBA" id="ARBA00005417"/>
    </source>
</evidence>
<dbReference type="InterPro" id="IPR050388">
    <property type="entry name" value="ABC_Ni/Peptide_Import"/>
</dbReference>
<dbReference type="PROSITE" id="PS00211">
    <property type="entry name" value="ABC_TRANSPORTER_1"/>
    <property type="match status" value="2"/>
</dbReference>
<evidence type="ECO:0000313" key="10">
    <source>
        <dbReference type="Proteomes" id="UP000004622"/>
    </source>
</evidence>
<evidence type="ECO:0000313" key="9">
    <source>
        <dbReference type="EMBL" id="EIM77033.1"/>
    </source>
</evidence>
<keyword evidence="6" id="KW-0067">ATP-binding</keyword>
<evidence type="ECO:0000256" key="7">
    <source>
        <dbReference type="ARBA" id="ARBA00023136"/>
    </source>
</evidence>
<dbReference type="GO" id="GO:0016887">
    <property type="term" value="F:ATP hydrolysis activity"/>
    <property type="evidence" value="ECO:0007669"/>
    <property type="project" value="InterPro"/>
</dbReference>
<evidence type="ECO:0000256" key="4">
    <source>
        <dbReference type="ARBA" id="ARBA00022475"/>
    </source>
</evidence>
<evidence type="ECO:0000256" key="5">
    <source>
        <dbReference type="ARBA" id="ARBA00022741"/>
    </source>
</evidence>
<feature type="domain" description="ABC transporter" evidence="8">
    <location>
        <begin position="277"/>
        <end position="525"/>
    </location>
</feature>
<proteinExistence type="inferred from homology"/>
<dbReference type="GO" id="GO:0005524">
    <property type="term" value="F:ATP binding"/>
    <property type="evidence" value="ECO:0007669"/>
    <property type="project" value="UniProtKB-KW"/>
</dbReference>
<dbReference type="InterPro" id="IPR013563">
    <property type="entry name" value="Oligopep_ABC_C"/>
</dbReference>
<dbReference type="SUPFAM" id="SSF52540">
    <property type="entry name" value="P-loop containing nucleoside triphosphate hydrolases"/>
    <property type="match status" value="2"/>
</dbReference>
<gene>
    <name evidence="9" type="ORF">A33O_04200</name>
</gene>
<evidence type="ECO:0000256" key="1">
    <source>
        <dbReference type="ARBA" id="ARBA00004417"/>
    </source>
</evidence>
<dbReference type="FunFam" id="3.40.50.300:FF:000016">
    <property type="entry name" value="Oligopeptide ABC transporter ATP-binding component"/>
    <property type="match status" value="1"/>
</dbReference>
<evidence type="ECO:0000256" key="3">
    <source>
        <dbReference type="ARBA" id="ARBA00022448"/>
    </source>
</evidence>
<sequence>MSGGLLSIQSLSLALPEGADRKKALDAVSLDVRPNEIVCLVGESGSGKSMIAHAILDLLPRKVRYLDGDIVFNGKKLTEAPTGEIRRFRGSDLAMIFQEPLTALNPLRRVGEQVAEAIYTHRRGVSAKSISQRVIELFSQVGLPDPAAAVSAFPFQLSGGQRQRVMIAMALANDPALLIADEPTTALDVTTQRQILDLIRSLQAERGMGVLFITHDIGVVADIAHRVVVLRHGKVVEQGTASEILNNPRDAYTRQLMDAVPGRGHVRAGGGEKTALLQISDLRKTFVVKQGLFAKYRRVDAAAGLELSISKGETLAVVGESGSGKSTLARMILRLIDADSGQVLFNGEDVRGMGRVALREYRRRAQIVFQDPYASLDPRLRVGDSIARGPIAFGSPRREAEATARKWLERVGLDASAFDRFPHEFSGGQRQRICIARALALDPEFLIADEAVSALDVSVQAQVLKLLSDLKAQMGLTMLFITHDLRVAREIADRIVVMRNGCIVEDAPAETLFSSPTEDYTRSLLAAVPGRKFFADQDITATGTGIHA</sequence>
<comment type="subcellular location">
    <subcellularLocation>
        <location evidence="1">Cell inner membrane</location>
        <topology evidence="1">Peripheral membrane protein</topology>
    </subcellularLocation>
</comment>
<dbReference type="PROSITE" id="PS50893">
    <property type="entry name" value="ABC_TRANSPORTER_2"/>
    <property type="match status" value="2"/>
</dbReference>
<name>I5C5D1_9HYPH</name>
<dbReference type="Pfam" id="PF00005">
    <property type="entry name" value="ABC_tran"/>
    <property type="match status" value="2"/>
</dbReference>
<organism evidence="9 10">
    <name type="scientific">Nitratireductor aquibiodomus RA22</name>
    <dbReference type="NCBI Taxonomy" id="1189611"/>
    <lineage>
        <taxon>Bacteria</taxon>
        <taxon>Pseudomonadati</taxon>
        <taxon>Pseudomonadota</taxon>
        <taxon>Alphaproteobacteria</taxon>
        <taxon>Hyphomicrobiales</taxon>
        <taxon>Phyllobacteriaceae</taxon>
        <taxon>Nitratireductor</taxon>
    </lineage>
</organism>
<dbReference type="InterPro" id="IPR003593">
    <property type="entry name" value="AAA+_ATPase"/>
</dbReference>
<dbReference type="OrthoDB" id="9802264at2"/>
<dbReference type="PANTHER" id="PTHR43297">
    <property type="entry name" value="OLIGOPEPTIDE TRANSPORT ATP-BINDING PROTEIN APPD"/>
    <property type="match status" value="1"/>
</dbReference>
<comment type="similarity">
    <text evidence="2">Belongs to the ABC transporter superfamily.</text>
</comment>
<accession>I5C5D1</accession>
<keyword evidence="4" id="KW-1003">Cell membrane</keyword>
<dbReference type="PATRIC" id="fig|1189611.3.peg.865"/>
<dbReference type="NCBIfam" id="NF007739">
    <property type="entry name" value="PRK10419.1"/>
    <property type="match status" value="2"/>
</dbReference>
<dbReference type="GO" id="GO:0005886">
    <property type="term" value="C:plasma membrane"/>
    <property type="evidence" value="ECO:0007669"/>
    <property type="project" value="UniProtKB-SubCell"/>
</dbReference>
<reference evidence="9 10" key="1">
    <citation type="journal article" date="2012" name="J. Bacteriol.">
        <title>Genome Sequence of Nitratireductor aquibiodomus Strain RA22.</title>
        <authorList>
            <person name="Singh A."/>
            <person name="Jangir P.K."/>
            <person name="Kumari C."/>
            <person name="Sharma R."/>
        </authorList>
    </citation>
    <scope>NUCLEOTIDE SEQUENCE [LARGE SCALE GENOMIC DNA]</scope>
    <source>
        <strain evidence="9 10">RA22</strain>
    </source>
</reference>
<dbReference type="CDD" id="cd03257">
    <property type="entry name" value="ABC_NikE_OppD_transporters"/>
    <property type="match status" value="2"/>
</dbReference>
<keyword evidence="7" id="KW-0472">Membrane</keyword>
<feature type="domain" description="ABC transporter" evidence="8">
    <location>
        <begin position="6"/>
        <end position="257"/>
    </location>
</feature>
<dbReference type="InterPro" id="IPR017871">
    <property type="entry name" value="ABC_transporter-like_CS"/>
</dbReference>
<protein>
    <submittedName>
        <fullName evidence="9">ABC transporter</fullName>
    </submittedName>
</protein>
<dbReference type="PANTHER" id="PTHR43297:SF2">
    <property type="entry name" value="DIPEPTIDE TRANSPORT ATP-BINDING PROTEIN DPPD"/>
    <property type="match status" value="1"/>
</dbReference>
<keyword evidence="3" id="KW-0813">Transport</keyword>
<comment type="caution">
    <text evidence="9">The sequence shown here is derived from an EMBL/GenBank/DDBJ whole genome shotgun (WGS) entry which is preliminary data.</text>
</comment>
<dbReference type="Gene3D" id="3.40.50.300">
    <property type="entry name" value="P-loop containing nucleotide triphosphate hydrolases"/>
    <property type="match status" value="2"/>
</dbReference>
<dbReference type="InterPro" id="IPR027417">
    <property type="entry name" value="P-loop_NTPase"/>
</dbReference>
<dbReference type="GO" id="GO:0015833">
    <property type="term" value="P:peptide transport"/>
    <property type="evidence" value="ECO:0007669"/>
    <property type="project" value="InterPro"/>
</dbReference>
<dbReference type="Proteomes" id="UP000004622">
    <property type="component" value="Unassembled WGS sequence"/>
</dbReference>
<dbReference type="InterPro" id="IPR003439">
    <property type="entry name" value="ABC_transporter-like_ATP-bd"/>
</dbReference>
<dbReference type="AlphaFoldDB" id="I5C5D1"/>
<dbReference type="Pfam" id="PF08352">
    <property type="entry name" value="oligo_HPY"/>
    <property type="match status" value="1"/>
</dbReference>
<dbReference type="EMBL" id="AJXZ01000006">
    <property type="protein sequence ID" value="EIM77033.1"/>
    <property type="molecule type" value="Genomic_DNA"/>
</dbReference>
<dbReference type="SMART" id="SM00382">
    <property type="entry name" value="AAA"/>
    <property type="match status" value="2"/>
</dbReference>